<accession>F4LIH3</accession>
<dbReference type="Gene3D" id="3.30.565.10">
    <property type="entry name" value="Histidine kinase-like ATPase, C-terminal domain"/>
    <property type="match status" value="1"/>
</dbReference>
<dbReference type="HOGENOM" id="CLU_129722_0_0_12"/>
<dbReference type="STRING" id="906968.Trebr_0778"/>
<reference evidence="3" key="1">
    <citation type="submission" date="2011-04" db="EMBL/GenBank/DDBJ databases">
        <title>The complete genome of Treponema brennaborense DSM 12168.</title>
        <authorList>
            <person name="Lucas S."/>
            <person name="Han J."/>
            <person name="Lapidus A."/>
            <person name="Bruce D."/>
            <person name="Goodwin L."/>
            <person name="Pitluck S."/>
            <person name="Peters L."/>
            <person name="Kyrpides N."/>
            <person name="Mavromatis K."/>
            <person name="Ivanova N."/>
            <person name="Mikhailova N."/>
            <person name="Pagani I."/>
            <person name="Teshima H."/>
            <person name="Detter J.C."/>
            <person name="Tapia R."/>
            <person name="Han C."/>
            <person name="Land M."/>
            <person name="Hauser L."/>
            <person name="Markowitz V."/>
            <person name="Cheng J.-F."/>
            <person name="Hugenholtz P."/>
            <person name="Woyke T."/>
            <person name="Wu D."/>
            <person name="Gronow S."/>
            <person name="Wellnitz S."/>
            <person name="Brambilla E."/>
            <person name="Klenk H.-P."/>
            <person name="Eisen J.A."/>
        </authorList>
    </citation>
    <scope>NUCLEOTIDE SEQUENCE [LARGE SCALE GENOMIC DNA]</scope>
    <source>
        <strain evidence="3">DSM 12168 / CIP 105900 / DD5/3</strain>
    </source>
</reference>
<dbReference type="GO" id="GO:0004674">
    <property type="term" value="F:protein serine/threonine kinase activity"/>
    <property type="evidence" value="ECO:0007669"/>
    <property type="project" value="UniProtKB-KW"/>
</dbReference>
<dbReference type="Proteomes" id="UP000006546">
    <property type="component" value="Chromosome"/>
</dbReference>
<name>F4LIH3_TREBD</name>
<evidence type="ECO:0000313" key="2">
    <source>
        <dbReference type="EMBL" id="AEE16214.1"/>
    </source>
</evidence>
<proteinExistence type="predicted"/>
<dbReference type="SUPFAM" id="SSF55874">
    <property type="entry name" value="ATPase domain of HSP90 chaperone/DNA topoisomerase II/histidine kinase"/>
    <property type="match status" value="1"/>
</dbReference>
<dbReference type="InterPro" id="IPR003594">
    <property type="entry name" value="HATPase_dom"/>
</dbReference>
<dbReference type="AlphaFoldDB" id="F4LIH3"/>
<dbReference type="EMBL" id="CP002696">
    <property type="protein sequence ID" value="AEE16214.1"/>
    <property type="molecule type" value="Genomic_DNA"/>
</dbReference>
<keyword evidence="2" id="KW-0808">Transferase</keyword>
<evidence type="ECO:0000313" key="3">
    <source>
        <dbReference type="Proteomes" id="UP000006546"/>
    </source>
</evidence>
<organism evidence="2 3">
    <name type="scientific">Treponema brennaborense (strain DSM 12168 / CIP 105900 / DD5/3)</name>
    <dbReference type="NCBI Taxonomy" id="906968"/>
    <lineage>
        <taxon>Bacteria</taxon>
        <taxon>Pseudomonadati</taxon>
        <taxon>Spirochaetota</taxon>
        <taxon>Spirochaetia</taxon>
        <taxon>Spirochaetales</taxon>
        <taxon>Treponemataceae</taxon>
        <taxon>Treponema</taxon>
    </lineage>
</organism>
<dbReference type="eggNOG" id="COG2172">
    <property type="taxonomic scope" value="Bacteria"/>
</dbReference>
<dbReference type="Pfam" id="PF02518">
    <property type="entry name" value="HATPase_c"/>
    <property type="match status" value="1"/>
</dbReference>
<keyword evidence="2" id="KW-0418">Kinase</keyword>
<dbReference type="OrthoDB" id="9797578at2"/>
<protein>
    <submittedName>
        <fullName evidence="2">Anti-sigma regulatory factor, serine/threonine protein kinase</fullName>
    </submittedName>
</protein>
<gene>
    <name evidence="2" type="ordered locus">Trebr_0778</name>
</gene>
<dbReference type="RefSeq" id="WP_013757933.1">
    <property type="nucleotide sequence ID" value="NC_015500.1"/>
</dbReference>
<keyword evidence="3" id="KW-1185">Reference proteome</keyword>
<dbReference type="InterPro" id="IPR036890">
    <property type="entry name" value="HATPase_C_sf"/>
</dbReference>
<keyword evidence="2" id="KW-0723">Serine/threonine-protein kinase</keyword>
<sequence>MIFHYVVSGTDFSQAGTASAEIKKKLQQLGLPAPVVKRTAVAMYEAEINMVIHAGGGEAFIEITDTQIIITMKDHGPGIADIEQAMQEGFSTAPELVQGLGFGAGMGLPNMKRNSDFLSVESSPDKGTTVTMKINIAEHQADGDTAV</sequence>
<feature type="domain" description="Histidine kinase/HSP90-like ATPase" evidence="1">
    <location>
        <begin position="45"/>
        <end position="135"/>
    </location>
</feature>
<dbReference type="KEGG" id="tbe:Trebr_0778"/>
<evidence type="ECO:0000259" key="1">
    <source>
        <dbReference type="Pfam" id="PF02518"/>
    </source>
</evidence>